<feature type="region of interest" description="Disordered" evidence="1">
    <location>
        <begin position="1"/>
        <end position="94"/>
    </location>
</feature>
<feature type="compositionally biased region" description="Basic and acidic residues" evidence="1">
    <location>
        <begin position="174"/>
        <end position="196"/>
    </location>
</feature>
<evidence type="ECO:0000313" key="2">
    <source>
        <dbReference type="EMBL" id="KAF5943750.1"/>
    </source>
</evidence>
<feature type="region of interest" description="Disordered" evidence="1">
    <location>
        <begin position="121"/>
        <end position="256"/>
    </location>
</feature>
<dbReference type="PANTHER" id="PTHR33871">
    <property type="entry name" value="OS05G0503100 PROTEIN-RELATED"/>
    <property type="match status" value="1"/>
</dbReference>
<accession>A0A7J7GSS5</accession>
<name>A0A7J7GSS5_CAMSI</name>
<feature type="compositionally biased region" description="Basic and acidic residues" evidence="1">
    <location>
        <begin position="130"/>
        <end position="139"/>
    </location>
</feature>
<reference evidence="3" key="1">
    <citation type="journal article" date="2020" name="Nat. Commun.">
        <title>Genome assembly of wild tea tree DASZ reveals pedigree and selection history of tea varieties.</title>
        <authorList>
            <person name="Zhang W."/>
            <person name="Zhang Y."/>
            <person name="Qiu H."/>
            <person name="Guo Y."/>
            <person name="Wan H."/>
            <person name="Zhang X."/>
            <person name="Scossa F."/>
            <person name="Alseekh S."/>
            <person name="Zhang Q."/>
            <person name="Wang P."/>
            <person name="Xu L."/>
            <person name="Schmidt M.H."/>
            <person name="Jia X."/>
            <person name="Li D."/>
            <person name="Zhu A."/>
            <person name="Guo F."/>
            <person name="Chen W."/>
            <person name="Ni D."/>
            <person name="Usadel B."/>
            <person name="Fernie A.R."/>
            <person name="Wen W."/>
        </authorList>
    </citation>
    <scope>NUCLEOTIDE SEQUENCE [LARGE SCALE GENOMIC DNA]</scope>
    <source>
        <strain evidence="3">cv. G240</strain>
    </source>
</reference>
<dbReference type="Proteomes" id="UP000593564">
    <property type="component" value="Unassembled WGS sequence"/>
</dbReference>
<dbReference type="PANTHER" id="PTHR33871:SF1">
    <property type="entry name" value="OS05G0503100 PROTEIN"/>
    <property type="match status" value="1"/>
</dbReference>
<proteinExistence type="predicted"/>
<gene>
    <name evidence="2" type="ORF">HYC85_017827</name>
</gene>
<keyword evidence="3" id="KW-1185">Reference proteome</keyword>
<dbReference type="AlphaFoldDB" id="A0A7J7GSS5"/>
<evidence type="ECO:0000256" key="1">
    <source>
        <dbReference type="SAM" id="MobiDB-lite"/>
    </source>
</evidence>
<feature type="compositionally biased region" description="Basic and acidic residues" evidence="1">
    <location>
        <begin position="149"/>
        <end position="164"/>
    </location>
</feature>
<organism evidence="2 3">
    <name type="scientific">Camellia sinensis</name>
    <name type="common">Tea plant</name>
    <name type="synonym">Thea sinensis</name>
    <dbReference type="NCBI Taxonomy" id="4442"/>
    <lineage>
        <taxon>Eukaryota</taxon>
        <taxon>Viridiplantae</taxon>
        <taxon>Streptophyta</taxon>
        <taxon>Embryophyta</taxon>
        <taxon>Tracheophyta</taxon>
        <taxon>Spermatophyta</taxon>
        <taxon>Magnoliopsida</taxon>
        <taxon>eudicotyledons</taxon>
        <taxon>Gunneridae</taxon>
        <taxon>Pentapetalae</taxon>
        <taxon>asterids</taxon>
        <taxon>Ericales</taxon>
        <taxon>Theaceae</taxon>
        <taxon>Camellia</taxon>
    </lineage>
</organism>
<sequence length="337" mass="37032">MGCCVSTPNKPPIAPNHHHPHSSSVRSNIPHHSKAAPPPEEETVKEVLSETPTPKPHVPKIVEDDEEKKIGSNPAPIHKIREEENNINNNNNNVDKLETPLMMITTSTTEEVSEVSEICSLSESLSTVTTEKREDEVRSPAKFRNRAISGERREIGRTPARRSDPSPGRVRSVPGRERRPAVAAEGRRRDLGESSGRRSRSPATRAAETGGAGRAGVGRSPSGRKTGKSPVRERSEVNEKTRKPEEDTWLSPTTTNESATSLMVDLLGALSAKNGHGPNFLNRVALSPVIHRTAIGPEITERPSGPEINMYGLKRWLIGGIDRRKAQTKKWYKLKQG</sequence>
<dbReference type="EMBL" id="JACBKZ010000008">
    <property type="protein sequence ID" value="KAF5943750.1"/>
    <property type="molecule type" value="Genomic_DNA"/>
</dbReference>
<protein>
    <submittedName>
        <fullName evidence="2">Uncharacterized protein</fullName>
    </submittedName>
</protein>
<reference evidence="2 3" key="2">
    <citation type="submission" date="2020-07" db="EMBL/GenBank/DDBJ databases">
        <title>Genome assembly of wild tea tree DASZ reveals pedigree and selection history of tea varieties.</title>
        <authorList>
            <person name="Zhang W."/>
        </authorList>
    </citation>
    <scope>NUCLEOTIDE SEQUENCE [LARGE SCALE GENOMIC DNA]</scope>
    <source>
        <strain evidence="3">cv. G240</strain>
        <tissue evidence="2">Leaf</tissue>
    </source>
</reference>
<evidence type="ECO:0000313" key="3">
    <source>
        <dbReference type="Proteomes" id="UP000593564"/>
    </source>
</evidence>
<comment type="caution">
    <text evidence="2">The sequence shown here is derived from an EMBL/GenBank/DDBJ whole genome shotgun (WGS) entry which is preliminary data.</text>
</comment>
<feature type="compositionally biased region" description="Basic and acidic residues" evidence="1">
    <location>
        <begin position="230"/>
        <end position="246"/>
    </location>
</feature>